<dbReference type="SUPFAM" id="SSF57625">
    <property type="entry name" value="Invertebrate chitin-binding proteins"/>
    <property type="match status" value="1"/>
</dbReference>
<dbReference type="Proteomes" id="UP001151699">
    <property type="component" value="Chromosome B"/>
</dbReference>
<sequence length="1451" mass="168661">MVKAKKTLVVLTQRTKRNDYAKRIKSNFNDNKVAKKLLGNGRSNSNTRVLNKSKKNVGKENVQIGNKKSKRCENQIKWSVGGESVGPPAFNFPNKPNYSENMRAEDFFELFFDDALVEMIIHTSTEYSLSKNLPDISLSKVELRAFFGILILSGYNRLPGKPMYWNSDKDMRNEAVAETMRRDRFDKIMQALHFTSNTNLDQSDKFAKLRPVIYHLQKQFMRNFMPTDEAISHDEAMVEYFGNHGCKQAIREKPIRFGYKIFCQNTTSGYLIAFNPYQGRTFDVDEEMEEKFGKSSSSLLHLLDSNPLSKSECPYHFYCDNYFSSIPLLSELKDRGYNCTGTIKANRVGKDCPLMDMKRFKKQYRGYAEVVTAHHKKNKIFLNRWKDNSAVTVASACYAVNPTASVKRWCKNERKHIEVSIPDAINKYNKNMGGTDRTNQNINNYRISIRGKKWWWSLFTWMLDASVQNAWCLARQENPKLTQLRFRRNLVKAYFAAYKNLPKSVGRKPSVSQVGRLDGTGHFPRRTSNNKQRRCAGSNCKSAIRQEYSKCNIYAMNRVKRWLLLLAAVVIVLPNVQALKATALIFGRTPSTSSTTSTSTTEAPVSDENEEAPSADQTEEEEATKPPLTGIPQIDYIWDPNLPRELNGFNLSTYPFLSGVPDAEDIDFKCDGLHDGFYASIKFGCQLYHHCIYGIRHDFLCANFTAFDQKTFICHFVSEVNCKNSPKYWFRNDALYRATTTTTTTTTTIAPPPTTERRRRKPLRQRRPQNDYYYDDEEYEDEYVVQRPNRRRKPIRNRYRPIYDDEYPENDRGYDEEEEPLEDDYDYEQRMRNRNRPGNNRRYRNRERNNRRNLNDQRSTSRSKDDEPRSLADTRQPEPTRRYNRDRRPVQDERERVRERDRNRYVTNNNKRPLKIEEEEDLDIEYERPRSTYDDTEEELPKRNNFRNNQPEKRVKSRPTPAKSRDDFDDAPPPPRRKNVREEPREEELPKVRPSSNGASVFNRPRVAPRISRPVPLNEKQKYDYKKSEAPPAPPSAANGKDDYYDEYEDELPPQKTATKPEVRPQAQHQSKTIVAPPDRNPRPHVKEDILKDDQVEYEDVDEKSYKSQPISKTETQQVKNVGTRNTNENTDRSSVPTGPSIFQGEQQQTLRDKYRNNLRSQSRHSTEETEREVEIPLDERKQTSEQQNARNKYRNSYRPSAKEVRPSLIQTPTSADEDFEDAPKEKPSVYLSYKAVSSRLPPTAREVIPQINEEPPFVDEPPRREQNKKNQPPPPSGTDSLNEDVEVRPAVRVVKRPFLPSRGGSPYLPRGLRPVGSSDEESYTSTSIKEQHQPEEIVPQQPNRNSNYDQRQHFPGPLTTQPPQSDPPKDPLEHIYSEYDVTLNDALNPTLKPLITSRGSPIGFSLNNKYDQQQYSYVPLNAATAQSRSSIVQVPYADKKFKTYVDEYEY</sequence>
<organism evidence="3 4">
    <name type="scientific">Pseudolycoriella hygida</name>
    <dbReference type="NCBI Taxonomy" id="35572"/>
    <lineage>
        <taxon>Eukaryota</taxon>
        <taxon>Metazoa</taxon>
        <taxon>Ecdysozoa</taxon>
        <taxon>Arthropoda</taxon>
        <taxon>Hexapoda</taxon>
        <taxon>Insecta</taxon>
        <taxon>Pterygota</taxon>
        <taxon>Neoptera</taxon>
        <taxon>Endopterygota</taxon>
        <taxon>Diptera</taxon>
        <taxon>Nematocera</taxon>
        <taxon>Sciaroidea</taxon>
        <taxon>Sciaridae</taxon>
        <taxon>Pseudolycoriella</taxon>
    </lineage>
</organism>
<dbReference type="InterPro" id="IPR002557">
    <property type="entry name" value="Chitin-bd_dom"/>
</dbReference>
<dbReference type="Gene3D" id="2.170.140.10">
    <property type="entry name" value="Chitin binding domain"/>
    <property type="match status" value="1"/>
</dbReference>
<dbReference type="InterPro" id="IPR029526">
    <property type="entry name" value="PGBD"/>
</dbReference>
<feature type="compositionally biased region" description="Basic and acidic residues" evidence="1">
    <location>
        <begin position="846"/>
        <end position="855"/>
    </location>
</feature>
<comment type="caution">
    <text evidence="3">The sequence shown here is derived from an EMBL/GenBank/DDBJ whole genome shotgun (WGS) entry which is preliminary data.</text>
</comment>
<feature type="domain" description="Chitin-binding type-2" evidence="2">
    <location>
        <begin position="667"/>
        <end position="724"/>
    </location>
</feature>
<feature type="compositionally biased region" description="Basic and acidic residues" evidence="1">
    <location>
        <begin position="980"/>
        <end position="991"/>
    </location>
</feature>
<evidence type="ECO:0000313" key="3">
    <source>
        <dbReference type="EMBL" id="KAJ6643847.1"/>
    </source>
</evidence>
<feature type="compositionally biased region" description="Low complexity" evidence="1">
    <location>
        <begin position="591"/>
        <end position="601"/>
    </location>
</feature>
<feature type="compositionally biased region" description="Basic and acidic residues" evidence="1">
    <location>
        <begin position="1019"/>
        <end position="1029"/>
    </location>
</feature>
<feature type="compositionally biased region" description="Basic and acidic residues" evidence="1">
    <location>
        <begin position="862"/>
        <end position="904"/>
    </location>
</feature>
<evidence type="ECO:0000256" key="1">
    <source>
        <dbReference type="SAM" id="MobiDB-lite"/>
    </source>
</evidence>
<dbReference type="InterPro" id="IPR052638">
    <property type="entry name" value="PiggyBac_TE-derived"/>
</dbReference>
<feature type="compositionally biased region" description="Polar residues" evidence="1">
    <location>
        <begin position="1107"/>
        <end position="1138"/>
    </location>
</feature>
<feature type="region of interest" description="Disordered" evidence="1">
    <location>
        <begin position="589"/>
        <end position="630"/>
    </location>
</feature>
<accession>A0A9Q0N610</accession>
<feature type="compositionally biased region" description="Basic residues" evidence="1">
    <location>
        <begin position="832"/>
        <end position="845"/>
    </location>
</feature>
<proteinExistence type="predicted"/>
<dbReference type="Pfam" id="PF01607">
    <property type="entry name" value="CBM_14"/>
    <property type="match status" value="1"/>
</dbReference>
<reference evidence="3" key="1">
    <citation type="submission" date="2022-07" db="EMBL/GenBank/DDBJ databases">
        <authorList>
            <person name="Trinca V."/>
            <person name="Uliana J.V.C."/>
            <person name="Torres T.T."/>
            <person name="Ward R.J."/>
            <person name="Monesi N."/>
        </authorList>
    </citation>
    <scope>NUCLEOTIDE SEQUENCE</scope>
    <source>
        <strain evidence="3">HSMRA1968</strain>
        <tissue evidence="3">Whole embryos</tissue>
    </source>
</reference>
<feature type="compositionally biased region" description="Polar residues" evidence="1">
    <location>
        <begin position="41"/>
        <end position="50"/>
    </location>
</feature>
<protein>
    <submittedName>
        <fullName evidence="3">PiggyBac transposable element-derived protein 3</fullName>
    </submittedName>
</protein>
<evidence type="ECO:0000313" key="4">
    <source>
        <dbReference type="Proteomes" id="UP001151699"/>
    </source>
</evidence>
<dbReference type="GO" id="GO:0043565">
    <property type="term" value="F:sequence-specific DNA binding"/>
    <property type="evidence" value="ECO:0007669"/>
    <property type="project" value="TreeGrafter"/>
</dbReference>
<feature type="compositionally biased region" description="Acidic residues" evidence="1">
    <location>
        <begin position="804"/>
        <end position="826"/>
    </location>
</feature>
<dbReference type="OrthoDB" id="3360904at2759"/>
<name>A0A9Q0N610_9DIPT</name>
<dbReference type="Pfam" id="PF13843">
    <property type="entry name" value="DDE_Tnp_1_7"/>
    <property type="match status" value="1"/>
</dbReference>
<feature type="region of interest" description="Disordered" evidence="1">
    <location>
        <begin position="741"/>
        <end position="775"/>
    </location>
</feature>
<dbReference type="PANTHER" id="PTHR47055:SF3">
    <property type="entry name" value="PHORBOL-ESTER_DAG-TYPE DOMAIN-CONTAINING PROTEIN"/>
    <property type="match status" value="1"/>
</dbReference>
<feature type="compositionally biased region" description="Basic residues" evidence="1">
    <location>
        <begin position="757"/>
        <end position="767"/>
    </location>
</feature>
<dbReference type="PANTHER" id="PTHR47055">
    <property type="entry name" value="DDE_TNP_1_7 DOMAIN-CONTAINING PROTEIN"/>
    <property type="match status" value="1"/>
</dbReference>
<keyword evidence="4" id="KW-1185">Reference proteome</keyword>
<dbReference type="InterPro" id="IPR036508">
    <property type="entry name" value="Chitin-bd_dom_sf"/>
</dbReference>
<feature type="compositionally biased region" description="Basic and acidic residues" evidence="1">
    <location>
        <begin position="1080"/>
        <end position="1095"/>
    </location>
</feature>
<feature type="compositionally biased region" description="Basic and acidic residues" evidence="1">
    <location>
        <begin position="1165"/>
        <end position="1184"/>
    </location>
</feature>
<dbReference type="GO" id="GO:0008061">
    <property type="term" value="F:chitin binding"/>
    <property type="evidence" value="ECO:0007669"/>
    <property type="project" value="InterPro"/>
</dbReference>
<evidence type="ECO:0000259" key="2">
    <source>
        <dbReference type="PROSITE" id="PS50940"/>
    </source>
</evidence>
<feature type="compositionally biased region" description="Polar residues" evidence="1">
    <location>
        <begin position="1341"/>
        <end position="1350"/>
    </location>
</feature>
<dbReference type="SMART" id="SM00494">
    <property type="entry name" value="ChtBD2"/>
    <property type="match status" value="1"/>
</dbReference>
<feature type="region of interest" description="Disordered" evidence="1">
    <location>
        <begin position="507"/>
        <end position="534"/>
    </location>
</feature>
<gene>
    <name evidence="3" type="primary">PGBD3_1</name>
    <name evidence="3" type="ORF">Bhyg_08812</name>
</gene>
<feature type="region of interest" description="Disordered" evidence="1">
    <location>
        <begin position="802"/>
        <end position="1373"/>
    </location>
</feature>
<dbReference type="GO" id="GO:0005576">
    <property type="term" value="C:extracellular region"/>
    <property type="evidence" value="ECO:0007669"/>
    <property type="project" value="InterPro"/>
</dbReference>
<dbReference type="EMBL" id="WJQU01000002">
    <property type="protein sequence ID" value="KAJ6643847.1"/>
    <property type="molecule type" value="Genomic_DNA"/>
</dbReference>
<feature type="compositionally biased region" description="Acidic residues" evidence="1">
    <location>
        <begin position="605"/>
        <end position="622"/>
    </location>
</feature>
<feature type="region of interest" description="Disordered" evidence="1">
    <location>
        <begin position="39"/>
        <end position="59"/>
    </location>
</feature>
<dbReference type="PROSITE" id="PS50940">
    <property type="entry name" value="CHIT_BIND_II"/>
    <property type="match status" value="1"/>
</dbReference>